<dbReference type="AlphaFoldDB" id="A0A166BQV4"/>
<proteinExistence type="predicted"/>
<dbReference type="PANTHER" id="PTHR10963:SF24">
    <property type="entry name" value="GLYCOSIDASE C21B10.07-RELATED"/>
    <property type="match status" value="1"/>
</dbReference>
<dbReference type="InterPro" id="IPR050546">
    <property type="entry name" value="Glycosyl_Hydrlase_16"/>
</dbReference>
<accession>A0A166BQV4</accession>
<feature type="chain" id="PRO_5007871329" evidence="1">
    <location>
        <begin position="20"/>
        <end position="353"/>
    </location>
</feature>
<dbReference type="OrthoDB" id="192832at2759"/>
<evidence type="ECO:0000259" key="2">
    <source>
        <dbReference type="PROSITE" id="PS51762"/>
    </source>
</evidence>
<feature type="signal peptide" evidence="1">
    <location>
        <begin position="1"/>
        <end position="19"/>
    </location>
</feature>
<dbReference type="Proteomes" id="UP000076798">
    <property type="component" value="Unassembled WGS sequence"/>
</dbReference>
<dbReference type="PANTHER" id="PTHR10963">
    <property type="entry name" value="GLYCOSYL HYDROLASE-RELATED"/>
    <property type="match status" value="1"/>
</dbReference>
<dbReference type="STRING" id="1314776.A0A166BQV4"/>
<dbReference type="InterPro" id="IPR013320">
    <property type="entry name" value="ConA-like_dom_sf"/>
</dbReference>
<dbReference type="GO" id="GO:0009251">
    <property type="term" value="P:glucan catabolic process"/>
    <property type="evidence" value="ECO:0007669"/>
    <property type="project" value="TreeGrafter"/>
</dbReference>
<keyword evidence="1" id="KW-0732">Signal</keyword>
<name>A0A166BQV4_9AGAM</name>
<gene>
    <name evidence="3" type="ORF">SISSUDRAFT_1049582</name>
</gene>
<organism evidence="3 4">
    <name type="scientific">Sistotremastrum suecicum HHB10207 ss-3</name>
    <dbReference type="NCBI Taxonomy" id="1314776"/>
    <lineage>
        <taxon>Eukaryota</taxon>
        <taxon>Fungi</taxon>
        <taxon>Dikarya</taxon>
        <taxon>Basidiomycota</taxon>
        <taxon>Agaricomycotina</taxon>
        <taxon>Agaricomycetes</taxon>
        <taxon>Sistotremastrales</taxon>
        <taxon>Sistotremastraceae</taxon>
        <taxon>Sistotremastrum</taxon>
    </lineage>
</organism>
<dbReference type="Gene3D" id="2.60.120.200">
    <property type="match status" value="1"/>
</dbReference>
<feature type="domain" description="GH16" evidence="2">
    <location>
        <begin position="15"/>
        <end position="286"/>
    </location>
</feature>
<keyword evidence="4" id="KW-1185">Reference proteome</keyword>
<dbReference type="PROSITE" id="PS51762">
    <property type="entry name" value="GH16_2"/>
    <property type="match status" value="1"/>
</dbReference>
<evidence type="ECO:0000313" key="4">
    <source>
        <dbReference type="Proteomes" id="UP000076798"/>
    </source>
</evidence>
<reference evidence="3 4" key="1">
    <citation type="journal article" date="2016" name="Mol. Biol. Evol.">
        <title>Comparative Genomics of Early-Diverging Mushroom-Forming Fungi Provides Insights into the Origins of Lignocellulose Decay Capabilities.</title>
        <authorList>
            <person name="Nagy L.G."/>
            <person name="Riley R."/>
            <person name="Tritt A."/>
            <person name="Adam C."/>
            <person name="Daum C."/>
            <person name="Floudas D."/>
            <person name="Sun H."/>
            <person name="Yadav J.S."/>
            <person name="Pangilinan J."/>
            <person name="Larsson K.H."/>
            <person name="Matsuura K."/>
            <person name="Barry K."/>
            <person name="Labutti K."/>
            <person name="Kuo R."/>
            <person name="Ohm R.A."/>
            <person name="Bhattacharya S.S."/>
            <person name="Shirouzu T."/>
            <person name="Yoshinaga Y."/>
            <person name="Martin F.M."/>
            <person name="Grigoriev I.V."/>
            <person name="Hibbett D.S."/>
        </authorList>
    </citation>
    <scope>NUCLEOTIDE SEQUENCE [LARGE SCALE GENOMIC DNA]</scope>
    <source>
        <strain evidence="3 4">HHB10207 ss-3</strain>
    </source>
</reference>
<dbReference type="Pfam" id="PF26113">
    <property type="entry name" value="GH16_XgeA"/>
    <property type="match status" value="1"/>
</dbReference>
<dbReference type="EMBL" id="KV428102">
    <property type="protein sequence ID" value="KZT36646.1"/>
    <property type="molecule type" value="Genomic_DNA"/>
</dbReference>
<evidence type="ECO:0000256" key="1">
    <source>
        <dbReference type="SAM" id="SignalP"/>
    </source>
</evidence>
<protein>
    <submittedName>
        <fullName evidence="3">Putative laminarinase</fullName>
    </submittedName>
</protein>
<dbReference type="SUPFAM" id="SSF49899">
    <property type="entry name" value="Concanavalin A-like lectins/glucanases"/>
    <property type="match status" value="1"/>
</dbReference>
<dbReference type="GO" id="GO:0004553">
    <property type="term" value="F:hydrolase activity, hydrolyzing O-glycosyl compounds"/>
    <property type="evidence" value="ECO:0007669"/>
    <property type="project" value="InterPro"/>
</dbReference>
<dbReference type="InterPro" id="IPR000757">
    <property type="entry name" value="Beta-glucanase-like"/>
</dbReference>
<sequence length="353" mass="38926">MAILRIITLWALAISHTRATTYRLTENWVGHDFFNGFNHENIADPTHGRVTYVDEATARSDNLSYAIGDSFVIRADYTSLLAASDPGRKSVRLKSKTAYTTHVVAFDIRHIPQGCATWPAAWETDDNNWPNAGEADIIEGVNDVSPNQGTLHTTAGCVMPSGIQQTGAPQQLDCNYAVNYNAGCGVKVDKANSYGPSFNNIGGGYYAMERTPDFIRMWFWPRNDTSAPVDMKTGKLVIDTDSWGEPFGYWPSGPSCNLAAHFGPNNIIINLTLCGDWAGAVFNNDGCSGDCVDYVNNNPAAFRDAYWEFKAARVYLQGVALLQPESELNIIENKSTILSHVKIFERVHLLKSN</sequence>
<dbReference type="CDD" id="cd02181">
    <property type="entry name" value="GH16_fungal_Lam16A_glucanase"/>
    <property type="match status" value="1"/>
</dbReference>
<evidence type="ECO:0000313" key="3">
    <source>
        <dbReference type="EMBL" id="KZT36646.1"/>
    </source>
</evidence>